<keyword evidence="2" id="KW-1185">Reference proteome</keyword>
<accession>A0AC60Q6W1</accession>
<dbReference type="EMBL" id="JABSTQ010009396">
    <property type="protein sequence ID" value="KAG0429607.1"/>
    <property type="molecule type" value="Genomic_DNA"/>
</dbReference>
<evidence type="ECO:0000313" key="1">
    <source>
        <dbReference type="EMBL" id="KAG0429607.1"/>
    </source>
</evidence>
<organism evidence="1 2">
    <name type="scientific">Ixodes persulcatus</name>
    <name type="common">Taiga tick</name>
    <dbReference type="NCBI Taxonomy" id="34615"/>
    <lineage>
        <taxon>Eukaryota</taxon>
        <taxon>Metazoa</taxon>
        <taxon>Ecdysozoa</taxon>
        <taxon>Arthropoda</taxon>
        <taxon>Chelicerata</taxon>
        <taxon>Arachnida</taxon>
        <taxon>Acari</taxon>
        <taxon>Parasitiformes</taxon>
        <taxon>Ixodida</taxon>
        <taxon>Ixodoidea</taxon>
        <taxon>Ixodidae</taxon>
        <taxon>Ixodinae</taxon>
        <taxon>Ixodes</taxon>
    </lineage>
</organism>
<dbReference type="Proteomes" id="UP000805193">
    <property type="component" value="Unassembled WGS sequence"/>
</dbReference>
<comment type="caution">
    <text evidence="1">The sequence shown here is derived from an EMBL/GenBank/DDBJ whole genome shotgun (WGS) entry which is preliminary data.</text>
</comment>
<proteinExistence type="predicted"/>
<sequence>MAKSPAKPAPKAFGTLGTVRILDCSAAAYIRDLSTLAARRCLIPLHLSSMRRLFHRLVADHMILIEMEPAEDLEASTSAENTVAVSPVPNIVRNGGIEWGDTDTKVLLDYYKRYLPQIGPFKTFRSKREMYKKIAKDILRLTGHTRTPEQCENRYKTVLKRRKAPGWHRRNIAVSPRIARYEEELARIRALRDSLDAELLPPKPAPTGRTTTRAATARVAEESVAEEDDVMATPASPRMRRRPVHVRAFLEMMRDLHQEREKGREERERRRDQRHTEKMQLLRRALALLEMDRMVSQATQT</sequence>
<name>A0AC60Q6W1_IXOPE</name>
<protein>
    <submittedName>
        <fullName evidence="1">Uncharacterized protein</fullName>
    </submittedName>
</protein>
<reference evidence="1 2" key="1">
    <citation type="journal article" date="2020" name="Cell">
        <title>Large-Scale Comparative Analyses of Tick Genomes Elucidate Their Genetic Diversity and Vector Capacities.</title>
        <authorList>
            <consortium name="Tick Genome and Microbiome Consortium (TIGMIC)"/>
            <person name="Jia N."/>
            <person name="Wang J."/>
            <person name="Shi W."/>
            <person name="Du L."/>
            <person name="Sun Y."/>
            <person name="Zhan W."/>
            <person name="Jiang J.F."/>
            <person name="Wang Q."/>
            <person name="Zhang B."/>
            <person name="Ji P."/>
            <person name="Bell-Sakyi L."/>
            <person name="Cui X.M."/>
            <person name="Yuan T.T."/>
            <person name="Jiang B.G."/>
            <person name="Yang W.F."/>
            <person name="Lam T.T."/>
            <person name="Chang Q.C."/>
            <person name="Ding S.J."/>
            <person name="Wang X.J."/>
            <person name="Zhu J.G."/>
            <person name="Ruan X.D."/>
            <person name="Zhao L."/>
            <person name="Wei J.T."/>
            <person name="Ye R.Z."/>
            <person name="Que T.C."/>
            <person name="Du C.H."/>
            <person name="Zhou Y.H."/>
            <person name="Cheng J.X."/>
            <person name="Dai P.F."/>
            <person name="Guo W.B."/>
            <person name="Han X.H."/>
            <person name="Huang E.J."/>
            <person name="Li L.F."/>
            <person name="Wei W."/>
            <person name="Gao Y.C."/>
            <person name="Liu J.Z."/>
            <person name="Shao H.Z."/>
            <person name="Wang X."/>
            <person name="Wang C.C."/>
            <person name="Yang T.C."/>
            <person name="Huo Q.B."/>
            <person name="Li W."/>
            <person name="Chen H.Y."/>
            <person name="Chen S.E."/>
            <person name="Zhou L.G."/>
            <person name="Ni X.B."/>
            <person name="Tian J.H."/>
            <person name="Sheng Y."/>
            <person name="Liu T."/>
            <person name="Pan Y.S."/>
            <person name="Xia L.Y."/>
            <person name="Li J."/>
            <person name="Zhao F."/>
            <person name="Cao W.C."/>
        </authorList>
    </citation>
    <scope>NUCLEOTIDE SEQUENCE [LARGE SCALE GENOMIC DNA]</scope>
    <source>
        <strain evidence="1">Iper-2018</strain>
    </source>
</reference>
<evidence type="ECO:0000313" key="2">
    <source>
        <dbReference type="Proteomes" id="UP000805193"/>
    </source>
</evidence>
<gene>
    <name evidence="1" type="ORF">HPB47_023433</name>
</gene>